<evidence type="ECO:0000313" key="4">
    <source>
        <dbReference type="Proteomes" id="UP000824074"/>
    </source>
</evidence>
<dbReference type="PROSITE" id="PS50173">
    <property type="entry name" value="UMUC"/>
    <property type="match status" value="1"/>
</dbReference>
<dbReference type="Gene3D" id="3.30.70.270">
    <property type="match status" value="1"/>
</dbReference>
<dbReference type="EMBL" id="DVMT01000028">
    <property type="protein sequence ID" value="HIU40215.1"/>
    <property type="molecule type" value="Genomic_DNA"/>
</dbReference>
<reference evidence="3" key="2">
    <citation type="journal article" date="2021" name="PeerJ">
        <title>Extensive microbial diversity within the chicken gut microbiome revealed by metagenomics and culture.</title>
        <authorList>
            <person name="Gilroy R."/>
            <person name="Ravi A."/>
            <person name="Getino M."/>
            <person name="Pursley I."/>
            <person name="Horton D.L."/>
            <person name="Alikhan N.F."/>
            <person name="Baker D."/>
            <person name="Gharbi K."/>
            <person name="Hall N."/>
            <person name="Watson M."/>
            <person name="Adriaenssens E.M."/>
            <person name="Foster-Nyarko E."/>
            <person name="Jarju S."/>
            <person name="Secka A."/>
            <person name="Antonio M."/>
            <person name="Oren A."/>
            <person name="Chaudhuri R.R."/>
            <person name="La Ragione R."/>
            <person name="Hildebrand F."/>
            <person name="Pallen M.J."/>
        </authorList>
    </citation>
    <scope>NUCLEOTIDE SEQUENCE</scope>
    <source>
        <strain evidence="3">CHK193-30670</strain>
    </source>
</reference>
<dbReference type="GO" id="GO:0005829">
    <property type="term" value="C:cytosol"/>
    <property type="evidence" value="ECO:0007669"/>
    <property type="project" value="TreeGrafter"/>
</dbReference>
<accession>A0A9D1INL0</accession>
<dbReference type="PANTHER" id="PTHR11076">
    <property type="entry name" value="DNA REPAIR POLYMERASE UMUC / TRANSFERASE FAMILY MEMBER"/>
    <property type="match status" value="1"/>
</dbReference>
<comment type="caution">
    <text evidence="3">The sequence shown here is derived from an EMBL/GenBank/DDBJ whole genome shotgun (WGS) entry which is preliminary data.</text>
</comment>
<protein>
    <submittedName>
        <fullName evidence="3">DNA repair protein</fullName>
    </submittedName>
</protein>
<comment type="similarity">
    <text evidence="1">Belongs to the DNA polymerase type-Y family.</text>
</comment>
<evidence type="ECO:0000256" key="1">
    <source>
        <dbReference type="ARBA" id="ARBA00010945"/>
    </source>
</evidence>
<dbReference type="InterPro" id="IPR043502">
    <property type="entry name" value="DNA/RNA_pol_sf"/>
</dbReference>
<proteinExistence type="inferred from homology"/>
<dbReference type="InterPro" id="IPR001126">
    <property type="entry name" value="UmuC"/>
</dbReference>
<dbReference type="Pfam" id="PF11799">
    <property type="entry name" value="IMS_C"/>
    <property type="match status" value="1"/>
</dbReference>
<dbReference type="InterPro" id="IPR050116">
    <property type="entry name" value="DNA_polymerase-Y"/>
</dbReference>
<dbReference type="GO" id="GO:0009432">
    <property type="term" value="P:SOS response"/>
    <property type="evidence" value="ECO:0007669"/>
    <property type="project" value="TreeGrafter"/>
</dbReference>
<dbReference type="InterPro" id="IPR017961">
    <property type="entry name" value="DNA_pol_Y-fam_little_finger"/>
</dbReference>
<dbReference type="Gene3D" id="1.10.150.20">
    <property type="entry name" value="5' to 3' exonuclease, C-terminal subdomain"/>
    <property type="match status" value="1"/>
</dbReference>
<dbReference type="Pfam" id="PF00817">
    <property type="entry name" value="IMS"/>
    <property type="match status" value="1"/>
</dbReference>
<evidence type="ECO:0000259" key="2">
    <source>
        <dbReference type="PROSITE" id="PS50173"/>
    </source>
</evidence>
<dbReference type="InterPro" id="IPR043128">
    <property type="entry name" value="Rev_trsase/Diguanyl_cyclase"/>
</dbReference>
<dbReference type="Proteomes" id="UP000824074">
    <property type="component" value="Unassembled WGS sequence"/>
</dbReference>
<dbReference type="AlphaFoldDB" id="A0A9D1INL0"/>
<dbReference type="Gene3D" id="3.40.1170.60">
    <property type="match status" value="1"/>
</dbReference>
<evidence type="ECO:0000313" key="3">
    <source>
        <dbReference type="EMBL" id="HIU40215.1"/>
    </source>
</evidence>
<dbReference type="PANTHER" id="PTHR11076:SF35">
    <property type="entry name" value="DNA REPAIR PROTEIN HOMOLOG YOBH"/>
    <property type="match status" value="1"/>
</dbReference>
<dbReference type="GO" id="GO:0006281">
    <property type="term" value="P:DNA repair"/>
    <property type="evidence" value="ECO:0007669"/>
    <property type="project" value="InterPro"/>
</dbReference>
<dbReference type="GO" id="GO:0003684">
    <property type="term" value="F:damaged DNA binding"/>
    <property type="evidence" value="ECO:0007669"/>
    <property type="project" value="InterPro"/>
</dbReference>
<sequence>MSIYFCIDLKTFYASVECVLRGLDPFKTNLVVADKTRGRGAICLAVSPKLKMQGVKNRCRLFEIPKNIKYIIAKPRMKRYMEYSVLIHKIYLKYVSSIDVFQYSIDEAFLCVTPYLKLYNKSAYNLAKEIIGDVKRKTGITAACGIGTNLYLAKVALDIMAKHNKDNIAYLNEDEYKKKLWYHEPLSDFWQIGVKTENKLNKLHLKNMHDIAFANEKVLYKTFGINAKLLIDHAKGIEPCTIKEIKAYKPKSNAISNSQILDKDYDYKQAKVVLTEMISSLSLRLSKENLFTDHVGFFIGYSKDEAPGTKVSKTLDDQTNNTSEITKLLLSEYDYVINTKYKIRRISVFFTNVGKRRFKQLNMFSNEEEDKKENKLSNIINEIKEKYGNDSILKCISLLDFATQKKRNKLIGGHNAE</sequence>
<gene>
    <name evidence="3" type="ORF">IAB68_02800</name>
</gene>
<organism evidence="3 4">
    <name type="scientific">Candidatus Aphodocola excrementigallinarum</name>
    <dbReference type="NCBI Taxonomy" id="2840670"/>
    <lineage>
        <taxon>Bacteria</taxon>
        <taxon>Bacillati</taxon>
        <taxon>Bacillota</taxon>
        <taxon>Bacilli</taxon>
        <taxon>Candidatus Aphodocola</taxon>
    </lineage>
</organism>
<reference evidence="3" key="1">
    <citation type="submission" date="2020-10" db="EMBL/GenBank/DDBJ databases">
        <authorList>
            <person name="Gilroy R."/>
        </authorList>
    </citation>
    <scope>NUCLEOTIDE SEQUENCE</scope>
    <source>
        <strain evidence="3">CHK193-30670</strain>
    </source>
</reference>
<dbReference type="GO" id="GO:0042276">
    <property type="term" value="P:error-prone translesion synthesis"/>
    <property type="evidence" value="ECO:0007669"/>
    <property type="project" value="TreeGrafter"/>
</dbReference>
<name>A0A9D1INL0_9FIRM</name>
<dbReference type="GO" id="GO:0003887">
    <property type="term" value="F:DNA-directed DNA polymerase activity"/>
    <property type="evidence" value="ECO:0007669"/>
    <property type="project" value="TreeGrafter"/>
</dbReference>
<feature type="domain" description="UmuC" evidence="2">
    <location>
        <begin position="4"/>
        <end position="193"/>
    </location>
</feature>
<dbReference type="SUPFAM" id="SSF56672">
    <property type="entry name" value="DNA/RNA polymerases"/>
    <property type="match status" value="1"/>
</dbReference>